<protein>
    <submittedName>
        <fullName evidence="3">Uncharacterized protein</fullName>
    </submittedName>
</protein>
<evidence type="ECO:0000313" key="3">
    <source>
        <dbReference type="EMBL" id="GAX10119.1"/>
    </source>
</evidence>
<name>A0A1Z5J836_FISSO</name>
<dbReference type="AlphaFoldDB" id="A0A1Z5J836"/>
<dbReference type="InParanoid" id="A0A1Z5J836"/>
<keyword evidence="2" id="KW-1133">Transmembrane helix</keyword>
<feature type="region of interest" description="Disordered" evidence="1">
    <location>
        <begin position="67"/>
        <end position="105"/>
    </location>
</feature>
<keyword evidence="2" id="KW-0472">Membrane</keyword>
<sequence>MSLSTVNYYFAETTGLRVPFMIVAVLLFYVLYRWDTKITDQNNDAMAVLENIEHDARKQEYRAKNMASRQEVNASKRKQLNNMSKQTAHIAKNIIHQPDKSKKSR</sequence>
<keyword evidence="2" id="KW-0812">Transmembrane</keyword>
<reference evidence="3 4" key="1">
    <citation type="journal article" date="2015" name="Plant Cell">
        <title>Oil accumulation by the oleaginous diatom Fistulifera solaris as revealed by the genome and transcriptome.</title>
        <authorList>
            <person name="Tanaka T."/>
            <person name="Maeda Y."/>
            <person name="Veluchamy A."/>
            <person name="Tanaka M."/>
            <person name="Abida H."/>
            <person name="Marechal E."/>
            <person name="Bowler C."/>
            <person name="Muto M."/>
            <person name="Sunaga Y."/>
            <person name="Tanaka M."/>
            <person name="Yoshino T."/>
            <person name="Taniguchi T."/>
            <person name="Fukuda Y."/>
            <person name="Nemoto M."/>
            <person name="Matsumoto M."/>
            <person name="Wong P.S."/>
            <person name="Aburatani S."/>
            <person name="Fujibuchi W."/>
        </authorList>
    </citation>
    <scope>NUCLEOTIDE SEQUENCE [LARGE SCALE GENOMIC DNA]</scope>
    <source>
        <strain evidence="3 4">JPCC DA0580</strain>
    </source>
</reference>
<proteinExistence type="predicted"/>
<evidence type="ECO:0000256" key="2">
    <source>
        <dbReference type="SAM" id="Phobius"/>
    </source>
</evidence>
<feature type="transmembrane region" description="Helical" evidence="2">
    <location>
        <begin position="15"/>
        <end position="32"/>
    </location>
</feature>
<keyword evidence="4" id="KW-1185">Reference proteome</keyword>
<evidence type="ECO:0000313" key="4">
    <source>
        <dbReference type="Proteomes" id="UP000198406"/>
    </source>
</evidence>
<dbReference type="Proteomes" id="UP000198406">
    <property type="component" value="Unassembled WGS sequence"/>
</dbReference>
<accession>A0A1Z5J836</accession>
<gene>
    <name evidence="3" type="ORF">FisN_3Lu312</name>
</gene>
<dbReference type="EMBL" id="BDSP01000016">
    <property type="protein sequence ID" value="GAX10119.1"/>
    <property type="molecule type" value="Genomic_DNA"/>
</dbReference>
<evidence type="ECO:0000256" key="1">
    <source>
        <dbReference type="SAM" id="MobiDB-lite"/>
    </source>
</evidence>
<organism evidence="3 4">
    <name type="scientific">Fistulifera solaris</name>
    <name type="common">Oleaginous diatom</name>
    <dbReference type="NCBI Taxonomy" id="1519565"/>
    <lineage>
        <taxon>Eukaryota</taxon>
        <taxon>Sar</taxon>
        <taxon>Stramenopiles</taxon>
        <taxon>Ochrophyta</taxon>
        <taxon>Bacillariophyta</taxon>
        <taxon>Bacillariophyceae</taxon>
        <taxon>Bacillariophycidae</taxon>
        <taxon>Naviculales</taxon>
        <taxon>Naviculaceae</taxon>
        <taxon>Fistulifera</taxon>
    </lineage>
</organism>
<comment type="caution">
    <text evidence="3">The sequence shown here is derived from an EMBL/GenBank/DDBJ whole genome shotgun (WGS) entry which is preliminary data.</text>
</comment>